<dbReference type="PANTHER" id="PTHR22891">
    <property type="entry name" value="EUKARYOTIC TRANSLATION INITIATION FACTOR 2C"/>
    <property type="match status" value="1"/>
</dbReference>
<evidence type="ECO:0000313" key="4">
    <source>
        <dbReference type="Proteomes" id="UP001370490"/>
    </source>
</evidence>
<dbReference type="Proteomes" id="UP001370490">
    <property type="component" value="Unassembled WGS sequence"/>
</dbReference>
<dbReference type="InterPro" id="IPR032474">
    <property type="entry name" value="Argonaute_N"/>
</dbReference>
<evidence type="ECO:0000256" key="1">
    <source>
        <dbReference type="SAM" id="MobiDB-lite"/>
    </source>
</evidence>
<proteinExistence type="predicted"/>
<feature type="compositionally biased region" description="Basic and acidic residues" evidence="1">
    <location>
        <begin position="22"/>
        <end position="32"/>
    </location>
</feature>
<organism evidence="3 4">
    <name type="scientific">Dillenia turbinata</name>
    <dbReference type="NCBI Taxonomy" id="194707"/>
    <lineage>
        <taxon>Eukaryota</taxon>
        <taxon>Viridiplantae</taxon>
        <taxon>Streptophyta</taxon>
        <taxon>Embryophyta</taxon>
        <taxon>Tracheophyta</taxon>
        <taxon>Spermatophyta</taxon>
        <taxon>Magnoliopsida</taxon>
        <taxon>eudicotyledons</taxon>
        <taxon>Gunneridae</taxon>
        <taxon>Pentapetalae</taxon>
        <taxon>Dilleniales</taxon>
        <taxon>Dilleniaceae</taxon>
        <taxon>Dillenia</taxon>
    </lineage>
</organism>
<feature type="region of interest" description="Disordered" evidence="1">
    <location>
        <begin position="1"/>
        <end position="44"/>
    </location>
</feature>
<dbReference type="AlphaFoldDB" id="A0AAN8V8S6"/>
<evidence type="ECO:0000313" key="3">
    <source>
        <dbReference type="EMBL" id="KAK6928959.1"/>
    </source>
</evidence>
<protein>
    <submittedName>
        <fullName evidence="3">Protein argonaute, N-terminal</fullName>
    </submittedName>
</protein>
<dbReference type="Pfam" id="PF16486">
    <property type="entry name" value="ArgoN"/>
    <property type="match status" value="1"/>
</dbReference>
<keyword evidence="4" id="KW-1185">Reference proteome</keyword>
<gene>
    <name evidence="3" type="ORF">RJ641_005164</name>
</gene>
<comment type="caution">
    <text evidence="3">The sequence shown here is derived from an EMBL/GenBank/DDBJ whole genome shotgun (WGS) entry which is preliminary data.</text>
</comment>
<evidence type="ECO:0000259" key="2">
    <source>
        <dbReference type="Pfam" id="PF16486"/>
    </source>
</evidence>
<feature type="compositionally biased region" description="Pro residues" evidence="1">
    <location>
        <begin position="8"/>
        <end position="19"/>
    </location>
</feature>
<sequence>MADDFESLPPPAPVIPPNTVPDRIDLGQDVAKKPSGSKRVPMARKGLGTTGQKINLLTNYFEVGVAKSDQHFYHYNVALYYEDGRMVETKGIGRRVLDKVHEIYPADLGGKDFAYDGEKALFTLGSLPFNKMEFRVVLDNPVSTR</sequence>
<dbReference type="EMBL" id="JBAMMX010000013">
    <property type="protein sequence ID" value="KAK6928959.1"/>
    <property type="molecule type" value="Genomic_DNA"/>
</dbReference>
<feature type="domain" description="Protein argonaute N-terminal" evidence="2">
    <location>
        <begin position="52"/>
        <end position="140"/>
    </location>
</feature>
<accession>A0AAN8V8S6</accession>
<reference evidence="3 4" key="1">
    <citation type="submission" date="2023-12" db="EMBL/GenBank/DDBJ databases">
        <title>A high-quality genome assembly for Dillenia turbinata (Dilleniales).</title>
        <authorList>
            <person name="Chanderbali A."/>
        </authorList>
    </citation>
    <scope>NUCLEOTIDE SEQUENCE [LARGE SCALE GENOMIC DNA]</scope>
    <source>
        <strain evidence="3">LSX21</strain>
        <tissue evidence="3">Leaf</tissue>
    </source>
</reference>
<name>A0AAN8V8S6_9MAGN</name>